<evidence type="ECO:0008006" key="3">
    <source>
        <dbReference type="Google" id="ProtNLM"/>
    </source>
</evidence>
<evidence type="ECO:0000313" key="2">
    <source>
        <dbReference type="Proteomes" id="UP000186098"/>
    </source>
</evidence>
<dbReference type="OrthoDB" id="7876207at2"/>
<dbReference type="RefSeq" id="WP_076365005.1">
    <property type="nucleotide sequence ID" value="NZ_FTOM01000003.1"/>
</dbReference>
<reference evidence="2" key="1">
    <citation type="submission" date="2017-01" db="EMBL/GenBank/DDBJ databases">
        <authorList>
            <person name="Varghese N."/>
            <person name="Submissions S."/>
        </authorList>
    </citation>
    <scope>NUCLEOTIDE SEQUENCE [LARGE SCALE GENOMIC DNA]</scope>
    <source>
        <strain evidence="2">DSM 18714</strain>
    </source>
</reference>
<proteinExistence type="predicted"/>
<dbReference type="STRING" id="407234.SAMN05421795_10325"/>
<dbReference type="Proteomes" id="UP000186098">
    <property type="component" value="Unassembled WGS sequence"/>
</dbReference>
<protein>
    <recommendedName>
        <fullName evidence="3">Flp pilus assembly protein TadG</fullName>
    </recommendedName>
</protein>
<evidence type="ECO:0000313" key="1">
    <source>
        <dbReference type="EMBL" id="SIS72978.1"/>
    </source>
</evidence>
<name>A0A1N7LGK7_9RHOB</name>
<accession>A0A1N7LGK7</accession>
<dbReference type="AlphaFoldDB" id="A0A1N7LGK7"/>
<dbReference type="EMBL" id="FTOM01000003">
    <property type="protein sequence ID" value="SIS72978.1"/>
    <property type="molecule type" value="Genomic_DNA"/>
</dbReference>
<sequence>MSLMRDLRRLLRRFGADETGSTPVEGVLSVVVLAWWLAVSFQFTEAFRTRATNVKASYTIADAISRERAPVNDAYIDGLKKLFDYITQSKYDSWIRVSSIYWDAQQNQFRVDWSHATGSIPAQTDASIAKEADRIPAMPVGDTALVVETAMRFDPIFGIGIGSGWHNNFVVTRPRGFRVVWEN</sequence>
<keyword evidence="2" id="KW-1185">Reference proteome</keyword>
<gene>
    <name evidence="1" type="ORF">SAMN05421795_10325</name>
</gene>
<organism evidence="1 2">
    <name type="scientific">Phaeovulum vinaykumarii</name>
    <dbReference type="NCBI Taxonomy" id="407234"/>
    <lineage>
        <taxon>Bacteria</taxon>
        <taxon>Pseudomonadati</taxon>
        <taxon>Pseudomonadota</taxon>
        <taxon>Alphaproteobacteria</taxon>
        <taxon>Rhodobacterales</taxon>
        <taxon>Paracoccaceae</taxon>
        <taxon>Phaeovulum</taxon>
    </lineage>
</organism>